<dbReference type="PROSITE" id="PS51318">
    <property type="entry name" value="TAT"/>
    <property type="match status" value="1"/>
</dbReference>
<evidence type="ECO:0008006" key="4">
    <source>
        <dbReference type="Google" id="ProtNLM"/>
    </source>
</evidence>
<name>A0A6C2YPZ5_9BACT</name>
<dbReference type="RefSeq" id="WP_162658862.1">
    <property type="nucleotide sequence ID" value="NZ_LR593887.1"/>
</dbReference>
<dbReference type="InterPro" id="IPR006311">
    <property type="entry name" value="TAT_signal"/>
</dbReference>
<keyword evidence="1" id="KW-0732">Signal</keyword>
<sequence length="460" mass="50486">MPGFHPIDRRTFLRGSGAALALPFLEAMSSPVQAASPASKTTSGTPPTRMAYLYFPNGAWMPWWTPTKPGKLTELSPSLKPLEKVKDSVLVVSRTTKKHSYIGDGHYAKTANFLTGLPVVKTTGKSISVGGPSVDQLAASKIGHLTPLPSLELGTDPVISGIDSNVGYTRLYGSFISWRTASMPVAREIHPRFVYERLFGPKDAQGNPVAGVKRADDQMLLDLAMDDAKSLRKKLGRDDQFKLDEYLDAVRSVEKRLEFFSKTDPREWKPDVPKDKLVAPAERMPEDFREHIRIMLDMMLLAFWTDTTRIATFMFANDVSGRNFSFVDGVKGGHHDLSHHSNEAAKIDQYARINRWHVQQFAEMLEKMAAIREGNGTLLDHSMILFGSGMSDGNAHDPNNLPIIIGGKGGNRLATGQHIETPQHTPLCNVLLTMLHAAGLNEAKFGDSTGVLANALVAAS</sequence>
<evidence type="ECO:0000313" key="3">
    <source>
        <dbReference type="Proteomes" id="UP000464378"/>
    </source>
</evidence>
<evidence type="ECO:0000313" key="2">
    <source>
        <dbReference type="EMBL" id="VIP03700.1"/>
    </source>
</evidence>
<dbReference type="Pfam" id="PF07586">
    <property type="entry name" value="HXXSHH"/>
    <property type="match status" value="1"/>
</dbReference>
<dbReference type="EMBL" id="LR586016">
    <property type="protein sequence ID" value="VIP03700.1"/>
    <property type="molecule type" value="Genomic_DNA"/>
</dbReference>
<keyword evidence="3" id="KW-1185">Reference proteome</keyword>
<feature type="chain" id="PRO_5036172796" description="DUF1552 domain-containing protein" evidence="1">
    <location>
        <begin position="35"/>
        <end position="460"/>
    </location>
</feature>
<proteinExistence type="predicted"/>
<accession>A0A6C2YPZ5</accession>
<reference evidence="2" key="1">
    <citation type="submission" date="2019-04" db="EMBL/GenBank/DDBJ databases">
        <authorList>
            <consortium name="Science for Life Laboratories"/>
        </authorList>
    </citation>
    <scope>NUCLEOTIDE SEQUENCE</scope>
    <source>
        <strain evidence="2">MBLW1</strain>
    </source>
</reference>
<dbReference type="EMBL" id="LR593887">
    <property type="protein sequence ID" value="VTS04768.1"/>
    <property type="molecule type" value="Genomic_DNA"/>
</dbReference>
<feature type="signal peptide" evidence="1">
    <location>
        <begin position="1"/>
        <end position="34"/>
    </location>
</feature>
<dbReference type="InterPro" id="IPR011447">
    <property type="entry name" value="DUF1552"/>
</dbReference>
<evidence type="ECO:0000256" key="1">
    <source>
        <dbReference type="SAM" id="SignalP"/>
    </source>
</evidence>
<organism evidence="2">
    <name type="scientific">Tuwongella immobilis</name>
    <dbReference type="NCBI Taxonomy" id="692036"/>
    <lineage>
        <taxon>Bacteria</taxon>
        <taxon>Pseudomonadati</taxon>
        <taxon>Planctomycetota</taxon>
        <taxon>Planctomycetia</taxon>
        <taxon>Gemmatales</taxon>
        <taxon>Gemmataceae</taxon>
        <taxon>Tuwongella</taxon>
    </lineage>
</organism>
<dbReference type="Proteomes" id="UP000464378">
    <property type="component" value="Chromosome"/>
</dbReference>
<protein>
    <recommendedName>
        <fullName evidence="4">DUF1552 domain-containing protein</fullName>
    </recommendedName>
</protein>
<gene>
    <name evidence="2" type="ORF">GMBLW1_02600</name>
</gene>
<dbReference type="InParanoid" id="A0A6C2YPZ5"/>
<dbReference type="KEGG" id="tim:GMBLW1_02600"/>
<dbReference type="AlphaFoldDB" id="A0A6C2YPZ5"/>